<dbReference type="EMBL" id="BJZV01000023">
    <property type="protein sequence ID" value="GEP11781.1"/>
    <property type="molecule type" value="Genomic_DNA"/>
</dbReference>
<evidence type="ECO:0000313" key="2">
    <source>
        <dbReference type="Proteomes" id="UP000321750"/>
    </source>
</evidence>
<evidence type="ECO:0000313" key="1">
    <source>
        <dbReference type="EMBL" id="GEP11781.1"/>
    </source>
</evidence>
<comment type="caution">
    <text evidence="1">The sequence shown here is derived from an EMBL/GenBank/DDBJ whole genome shotgun (WGS) entry which is preliminary data.</text>
</comment>
<dbReference type="OrthoDB" id="7997087at2"/>
<name>A0A512JPA3_9HYPH</name>
<gene>
    <name evidence="1" type="ORF">MGN01_36260</name>
</gene>
<organism evidence="1 2">
    <name type="scientific">Methylobacterium gnaphalii</name>
    <dbReference type="NCBI Taxonomy" id="1010610"/>
    <lineage>
        <taxon>Bacteria</taxon>
        <taxon>Pseudomonadati</taxon>
        <taxon>Pseudomonadota</taxon>
        <taxon>Alphaproteobacteria</taxon>
        <taxon>Hyphomicrobiales</taxon>
        <taxon>Methylobacteriaceae</taxon>
        <taxon>Methylobacterium</taxon>
    </lineage>
</organism>
<sequence>MRVKPFTGRNGDPVCSIDGALGLFNRRGQRPIPGVEIEVMITHHTPIKYPAANVEKYVKEGESLAGGTIGALIVQPITDDHVLVAHKGFECAGTMCRTMASLTQDAERELYARHRIRLSWLTPGMTPVREASNVNVGWSYRDEAGTLHIRKRVEPTPGLAYVSLTDLREHHRRIAGVPDLGQLEPWISNMLARRGSRSTAQAEARP</sequence>
<dbReference type="AlphaFoldDB" id="A0A512JPA3"/>
<protein>
    <submittedName>
        <fullName evidence="1">Uncharacterized protein</fullName>
    </submittedName>
</protein>
<accession>A0A512JPA3</accession>
<dbReference type="Proteomes" id="UP000321750">
    <property type="component" value="Unassembled WGS sequence"/>
</dbReference>
<proteinExistence type="predicted"/>
<keyword evidence="2" id="KW-1185">Reference proteome</keyword>
<reference evidence="1 2" key="1">
    <citation type="submission" date="2019-07" db="EMBL/GenBank/DDBJ databases">
        <title>Whole genome shotgun sequence of Methylobacterium gnaphalii NBRC 107716.</title>
        <authorList>
            <person name="Hosoyama A."/>
            <person name="Uohara A."/>
            <person name="Ohji S."/>
            <person name="Ichikawa N."/>
        </authorList>
    </citation>
    <scope>NUCLEOTIDE SEQUENCE [LARGE SCALE GENOMIC DNA]</scope>
    <source>
        <strain evidence="1 2">NBRC 107716</strain>
    </source>
</reference>
<dbReference type="RefSeq" id="WP_147048193.1">
    <property type="nucleotide sequence ID" value="NZ_BJZV01000023.1"/>
</dbReference>